<evidence type="ECO:0000313" key="9">
    <source>
        <dbReference type="Proteomes" id="UP000199520"/>
    </source>
</evidence>
<keyword evidence="6" id="KW-0460">Magnesium</keyword>
<keyword evidence="4" id="KW-0598">Phosphotransferase system</keyword>
<dbReference type="PANTHER" id="PTHR34382:SF7">
    <property type="entry name" value="PTS SYSTEM N,N'-DIACETYLCHITOBIOSE-SPECIFIC EIIA COMPONENT"/>
    <property type="match status" value="1"/>
</dbReference>
<keyword evidence="9" id="KW-1185">Reference proteome</keyword>
<keyword evidence="2" id="KW-0762">Sugar transport</keyword>
<dbReference type="STRING" id="1123291.SAMN04490355_102848"/>
<dbReference type="EMBL" id="FOTS01000028">
    <property type="protein sequence ID" value="SFL96411.1"/>
    <property type="molecule type" value="Genomic_DNA"/>
</dbReference>
<feature type="modified residue" description="Phosphohistidine; by HPr" evidence="7">
    <location>
        <position position="75"/>
    </location>
</feature>
<dbReference type="SUPFAM" id="SSF46973">
    <property type="entry name" value="Enzyme IIa from lactose specific PTS, IIa-lac"/>
    <property type="match status" value="1"/>
</dbReference>
<dbReference type="AlphaFoldDB" id="A0A1I4LZI0"/>
<name>A0A1I4LZI0_9FIRM</name>
<organism evidence="8 9">
    <name type="scientific">Pelosinus propionicus DSM 13327</name>
    <dbReference type="NCBI Taxonomy" id="1123291"/>
    <lineage>
        <taxon>Bacteria</taxon>
        <taxon>Bacillati</taxon>
        <taxon>Bacillota</taxon>
        <taxon>Negativicutes</taxon>
        <taxon>Selenomonadales</taxon>
        <taxon>Sporomusaceae</taxon>
        <taxon>Pelosinus</taxon>
    </lineage>
</organism>
<feature type="active site" description="Tele-phosphohistidine intermediate" evidence="5">
    <location>
        <position position="75"/>
    </location>
</feature>
<gene>
    <name evidence="8" type="ORF">SAMN04490355_102848</name>
</gene>
<evidence type="ECO:0000256" key="7">
    <source>
        <dbReference type="PROSITE-ProRule" id="PRU00418"/>
    </source>
</evidence>
<dbReference type="OrthoDB" id="350602at2"/>
<dbReference type="GO" id="GO:0009401">
    <property type="term" value="P:phosphoenolpyruvate-dependent sugar phosphotransferase system"/>
    <property type="evidence" value="ECO:0007669"/>
    <property type="project" value="UniProtKB-KW"/>
</dbReference>
<protein>
    <submittedName>
        <fullName evidence="8">PTS system, cellobiose-specific IIA component</fullName>
    </submittedName>
</protein>
<dbReference type="GO" id="GO:0046872">
    <property type="term" value="F:metal ion binding"/>
    <property type="evidence" value="ECO:0007669"/>
    <property type="project" value="UniProtKB-KW"/>
</dbReference>
<accession>A0A1I4LZI0</accession>
<dbReference type="InterPro" id="IPR003188">
    <property type="entry name" value="PTS_IIA_lac/cel"/>
</dbReference>
<dbReference type="PANTHER" id="PTHR34382">
    <property type="entry name" value="PTS SYSTEM N,N'-DIACETYLCHITOBIOSE-SPECIFIC EIIA COMPONENT"/>
    <property type="match status" value="1"/>
</dbReference>
<dbReference type="PIRSF" id="PIRSF000699">
    <property type="entry name" value="PTS_IILac_III"/>
    <property type="match status" value="1"/>
</dbReference>
<evidence type="ECO:0000256" key="4">
    <source>
        <dbReference type="ARBA" id="ARBA00022683"/>
    </source>
</evidence>
<evidence type="ECO:0000256" key="6">
    <source>
        <dbReference type="PIRSR" id="PIRSR000699-2"/>
    </source>
</evidence>
<keyword evidence="3" id="KW-0808">Transferase</keyword>
<keyword evidence="6" id="KW-0479">Metal-binding</keyword>
<dbReference type="Gene3D" id="1.20.58.80">
    <property type="entry name" value="Phosphotransferase system, lactose/cellobiose-type IIA subunit"/>
    <property type="match status" value="1"/>
</dbReference>
<evidence type="ECO:0000313" key="8">
    <source>
        <dbReference type="EMBL" id="SFL96411.1"/>
    </source>
</evidence>
<keyword evidence="1" id="KW-0813">Transport</keyword>
<evidence type="ECO:0000256" key="3">
    <source>
        <dbReference type="ARBA" id="ARBA00022679"/>
    </source>
</evidence>
<evidence type="ECO:0000256" key="1">
    <source>
        <dbReference type="ARBA" id="ARBA00022448"/>
    </source>
</evidence>
<dbReference type="InterPro" id="IPR036542">
    <property type="entry name" value="PTS_IIA_lac/cel_sf"/>
</dbReference>
<proteinExistence type="predicted"/>
<dbReference type="RefSeq" id="WP_090939007.1">
    <property type="nucleotide sequence ID" value="NZ_FOTS01000028.1"/>
</dbReference>
<dbReference type="Pfam" id="PF02255">
    <property type="entry name" value="PTS_IIA"/>
    <property type="match status" value="1"/>
</dbReference>
<comment type="cofactor">
    <cofactor evidence="6">
        <name>Mg(2+)</name>
        <dbReference type="ChEBI" id="CHEBI:18420"/>
    </cofactor>
    <text evidence="6">Binds 1 Mg(2+) ion per trimer.</text>
</comment>
<feature type="binding site" evidence="6">
    <location>
        <position position="78"/>
    </location>
    <ligand>
        <name>Mg(2+)</name>
        <dbReference type="ChEBI" id="CHEBI:18420"/>
        <note>ligand shared between all trimeric partners</note>
    </ligand>
</feature>
<dbReference type="Proteomes" id="UP000199520">
    <property type="component" value="Unassembled WGS sequence"/>
</dbReference>
<dbReference type="GO" id="GO:0016740">
    <property type="term" value="F:transferase activity"/>
    <property type="evidence" value="ECO:0007669"/>
    <property type="project" value="UniProtKB-KW"/>
</dbReference>
<evidence type="ECO:0000256" key="5">
    <source>
        <dbReference type="PIRSR" id="PIRSR000699-1"/>
    </source>
</evidence>
<dbReference type="CDD" id="cd00215">
    <property type="entry name" value="PTS_IIA_lac"/>
    <property type="match status" value="1"/>
</dbReference>
<sequence>MEKEQVAFTIILHAGDARSHALEALKYAREKNFAAANESIAEAKKQLIAAHQIQTELLQSEARGEKQEINLLLIHAQDHLMTAILAKDLIEEMILMFKE</sequence>
<evidence type="ECO:0000256" key="2">
    <source>
        <dbReference type="ARBA" id="ARBA00022597"/>
    </source>
</evidence>
<reference evidence="9" key="1">
    <citation type="submission" date="2016-10" db="EMBL/GenBank/DDBJ databases">
        <authorList>
            <person name="Varghese N."/>
            <person name="Submissions S."/>
        </authorList>
    </citation>
    <scope>NUCLEOTIDE SEQUENCE [LARGE SCALE GENOMIC DNA]</scope>
    <source>
        <strain evidence="9">DSM 13327</strain>
    </source>
</reference>
<dbReference type="PROSITE" id="PS51095">
    <property type="entry name" value="PTS_EIIA_TYPE_3"/>
    <property type="match status" value="1"/>
</dbReference>